<dbReference type="GO" id="GO:0008233">
    <property type="term" value="F:peptidase activity"/>
    <property type="evidence" value="ECO:0007669"/>
    <property type="project" value="UniProtKB-KW"/>
</dbReference>
<keyword evidence="1" id="KW-0378">Hydrolase</keyword>
<organism evidence="1 2">
    <name type="scientific">Helicobacter brantae</name>
    <dbReference type="NCBI Taxonomy" id="375927"/>
    <lineage>
        <taxon>Bacteria</taxon>
        <taxon>Pseudomonadati</taxon>
        <taxon>Campylobacterota</taxon>
        <taxon>Epsilonproteobacteria</taxon>
        <taxon>Campylobacterales</taxon>
        <taxon>Helicobacteraceae</taxon>
        <taxon>Helicobacter</taxon>
    </lineage>
</organism>
<dbReference type="RefSeq" id="WP_115570166.1">
    <property type="nucleotide sequence ID" value="NZ_NXLV01000021.1"/>
</dbReference>
<accession>A0A3D8IW82</accession>
<name>A0A3D8IW82_9HELI</name>
<comment type="caution">
    <text evidence="1">The sequence shown here is derived from an EMBL/GenBank/DDBJ whole genome shotgun (WGS) entry which is preliminary data.</text>
</comment>
<sequence length="226" mass="26609">MQKLSKQTLELFDKDIISILSKKRLESYEGSLEAHYKNLKLAFEAGKRIANLEIFLRNKLDFCLKRIEGENWIKEQKALAIIRQKGQTPLIELETHQILSGLMLGEVIELIRAFRVESYMFELKNMDFKNYHWSNKNFCRINGKRTNFSNLDKNIIVFNLIRNIRNRAFHWENLLKITQKENGDIFPRITHKENGSTIGVMPEKILDFLDDLITCIGNDTLKSYVR</sequence>
<dbReference type="Proteomes" id="UP000257045">
    <property type="component" value="Unassembled WGS sequence"/>
</dbReference>
<gene>
    <name evidence="1" type="ORF">CQA58_07875</name>
</gene>
<keyword evidence="1" id="KW-0645">Protease</keyword>
<dbReference type="OrthoDB" id="5355820at2"/>
<dbReference type="GO" id="GO:0006508">
    <property type="term" value="P:proteolysis"/>
    <property type="evidence" value="ECO:0007669"/>
    <property type="project" value="UniProtKB-KW"/>
</dbReference>
<evidence type="ECO:0000313" key="2">
    <source>
        <dbReference type="Proteomes" id="UP000257045"/>
    </source>
</evidence>
<reference evidence="1 2" key="1">
    <citation type="submission" date="2018-04" db="EMBL/GenBank/DDBJ databases">
        <title>Novel Campyloabacter and Helicobacter Species and Strains.</title>
        <authorList>
            <person name="Mannion A.J."/>
            <person name="Shen Z."/>
            <person name="Fox J.G."/>
        </authorList>
    </citation>
    <scope>NUCLEOTIDE SEQUENCE [LARGE SCALE GENOMIC DNA]</scope>
    <source>
        <strain evidence="1 2">MIT 04-9366</strain>
    </source>
</reference>
<dbReference type="AlphaFoldDB" id="A0A3D8IW82"/>
<protein>
    <submittedName>
        <fullName evidence="1">CAAX protease</fullName>
    </submittedName>
</protein>
<dbReference type="EMBL" id="NXLV01000021">
    <property type="protein sequence ID" value="RDU68884.1"/>
    <property type="molecule type" value="Genomic_DNA"/>
</dbReference>
<proteinExistence type="predicted"/>
<keyword evidence="2" id="KW-1185">Reference proteome</keyword>
<evidence type="ECO:0000313" key="1">
    <source>
        <dbReference type="EMBL" id="RDU68884.1"/>
    </source>
</evidence>